<evidence type="ECO:0000256" key="5">
    <source>
        <dbReference type="SAM" id="Phobius"/>
    </source>
</evidence>
<evidence type="ECO:0000256" key="2">
    <source>
        <dbReference type="ARBA" id="ARBA00022692"/>
    </source>
</evidence>
<feature type="transmembrane region" description="Helical" evidence="5">
    <location>
        <begin position="58"/>
        <end position="78"/>
    </location>
</feature>
<keyword evidence="3 5" id="KW-1133">Transmembrane helix</keyword>
<evidence type="ECO:0000256" key="4">
    <source>
        <dbReference type="ARBA" id="ARBA00023136"/>
    </source>
</evidence>
<feature type="transmembrane region" description="Helical" evidence="5">
    <location>
        <begin position="90"/>
        <end position="112"/>
    </location>
</feature>
<dbReference type="Pfam" id="PF04116">
    <property type="entry name" value="FA_hydroxylase"/>
    <property type="match status" value="1"/>
</dbReference>
<evidence type="ECO:0000259" key="6">
    <source>
        <dbReference type="Pfam" id="PF04116"/>
    </source>
</evidence>
<name>A0A450SS25_9GAMM</name>
<dbReference type="InterPro" id="IPR050307">
    <property type="entry name" value="Sterol_Desaturase_Related"/>
</dbReference>
<dbReference type="EMBL" id="CAADFD010000092">
    <property type="protein sequence ID" value="VFJ64202.1"/>
    <property type="molecule type" value="Genomic_DNA"/>
</dbReference>
<feature type="domain" description="Fatty acid hydroxylase" evidence="6">
    <location>
        <begin position="100"/>
        <end position="236"/>
    </location>
</feature>
<comment type="subcellular location">
    <subcellularLocation>
        <location evidence="1">Membrane</location>
    </subcellularLocation>
</comment>
<dbReference type="PANTHER" id="PTHR11863">
    <property type="entry name" value="STEROL DESATURASE"/>
    <property type="match status" value="1"/>
</dbReference>
<dbReference type="GO" id="GO:0005506">
    <property type="term" value="F:iron ion binding"/>
    <property type="evidence" value="ECO:0007669"/>
    <property type="project" value="InterPro"/>
</dbReference>
<dbReference type="GO" id="GO:0008610">
    <property type="term" value="P:lipid biosynthetic process"/>
    <property type="evidence" value="ECO:0007669"/>
    <property type="project" value="InterPro"/>
</dbReference>
<dbReference type="GO" id="GO:0016491">
    <property type="term" value="F:oxidoreductase activity"/>
    <property type="evidence" value="ECO:0007669"/>
    <property type="project" value="InterPro"/>
</dbReference>
<feature type="transmembrane region" description="Helical" evidence="5">
    <location>
        <begin position="17"/>
        <end position="37"/>
    </location>
</feature>
<gene>
    <name evidence="7" type="ORF">BECKFW1821A_GA0114235_106413</name>
    <name evidence="8" type="ORF">BECKFW1821B_GA0114236_10924</name>
</gene>
<evidence type="ECO:0000256" key="1">
    <source>
        <dbReference type="ARBA" id="ARBA00004370"/>
    </source>
</evidence>
<dbReference type="InterPro" id="IPR006694">
    <property type="entry name" value="Fatty_acid_hydroxylase"/>
</dbReference>
<dbReference type="EMBL" id="CAADEW010000064">
    <property type="protein sequence ID" value="VFJ56770.1"/>
    <property type="molecule type" value="Genomic_DNA"/>
</dbReference>
<dbReference type="GO" id="GO:0016020">
    <property type="term" value="C:membrane"/>
    <property type="evidence" value="ECO:0007669"/>
    <property type="project" value="UniProtKB-SubCell"/>
</dbReference>
<dbReference type="AlphaFoldDB" id="A0A450SS25"/>
<proteinExistence type="predicted"/>
<feature type="transmembrane region" description="Helical" evidence="5">
    <location>
        <begin position="157"/>
        <end position="183"/>
    </location>
</feature>
<accession>A0A450SS25</accession>
<reference evidence="7" key="1">
    <citation type="submission" date="2019-02" db="EMBL/GenBank/DDBJ databases">
        <authorList>
            <person name="Gruber-Vodicka R. H."/>
            <person name="Seah K. B. B."/>
        </authorList>
    </citation>
    <scope>NUCLEOTIDE SEQUENCE</scope>
    <source>
        <strain evidence="8">BECK_BZ106</strain>
        <strain evidence="7">BECK_BZ15</strain>
    </source>
</reference>
<protein>
    <submittedName>
        <fullName evidence="7">Sterol desaturase/sphingolipid hydroxylase, fatty acid hydroxylase superfamily</fullName>
    </submittedName>
</protein>
<evidence type="ECO:0000313" key="8">
    <source>
        <dbReference type="EMBL" id="VFJ64202.1"/>
    </source>
</evidence>
<evidence type="ECO:0000313" key="7">
    <source>
        <dbReference type="EMBL" id="VFJ56770.1"/>
    </source>
</evidence>
<organism evidence="7">
    <name type="scientific">Candidatus Kentrum sp. FW</name>
    <dbReference type="NCBI Taxonomy" id="2126338"/>
    <lineage>
        <taxon>Bacteria</taxon>
        <taxon>Pseudomonadati</taxon>
        <taxon>Pseudomonadota</taxon>
        <taxon>Gammaproteobacteria</taxon>
        <taxon>Candidatus Kentrum</taxon>
    </lineage>
</organism>
<sequence>MEFEFLMIWESVESYEAIIRLTGFVGVFAVIALWEILAPRRRRGFSRWIRWPNNLGIIALDTVVARLLFPTAAVGMALSAEQSGWGLFNLLAISGWLAVALSVLILDLTIYLQHILMHAVPALWRLHRMHHTDPDCDVTTGIRFHPIEIIISMLIKLTVVGALGAPALAVLIFEVLLNVMAMFNHGNVQIPASLDRGVRLFIVTPDMHRVHHSVLPEETNSNFGFNLSAWDRLFGTYRDQPRKGHRGMTIGINQFRTKRDLWLDKLLIQPFRDKTGRYAFTSNQSTIKNR</sequence>
<keyword evidence="2 5" id="KW-0812">Transmembrane</keyword>
<keyword evidence="4 5" id="KW-0472">Membrane</keyword>
<evidence type="ECO:0000256" key="3">
    <source>
        <dbReference type="ARBA" id="ARBA00022989"/>
    </source>
</evidence>